<dbReference type="Gene3D" id="1.10.10.10">
    <property type="entry name" value="Winged helix-like DNA-binding domain superfamily/Winged helix DNA-binding domain"/>
    <property type="match status" value="1"/>
</dbReference>
<dbReference type="Pfam" id="PF00455">
    <property type="entry name" value="DeoRC"/>
    <property type="match status" value="1"/>
</dbReference>
<dbReference type="PANTHER" id="PTHR30363">
    <property type="entry name" value="HTH-TYPE TRANSCRIPTIONAL REGULATOR SRLR-RELATED"/>
    <property type="match status" value="1"/>
</dbReference>
<evidence type="ECO:0000313" key="5">
    <source>
        <dbReference type="EMBL" id="CAA9515884.1"/>
    </source>
</evidence>
<dbReference type="Pfam" id="PF08220">
    <property type="entry name" value="HTH_DeoR"/>
    <property type="match status" value="1"/>
</dbReference>
<dbReference type="InterPro" id="IPR018356">
    <property type="entry name" value="Tscrpt_reg_HTH_DeoR_CS"/>
</dbReference>
<dbReference type="SMART" id="SM00420">
    <property type="entry name" value="HTH_DEOR"/>
    <property type="match status" value="1"/>
</dbReference>
<dbReference type="SMART" id="SM01134">
    <property type="entry name" value="DeoRC"/>
    <property type="match status" value="1"/>
</dbReference>
<dbReference type="EMBL" id="CADCVP010000304">
    <property type="protein sequence ID" value="CAA9515884.1"/>
    <property type="molecule type" value="Genomic_DNA"/>
</dbReference>
<evidence type="ECO:0000259" key="4">
    <source>
        <dbReference type="PROSITE" id="PS51000"/>
    </source>
</evidence>
<dbReference type="PROSITE" id="PS00894">
    <property type="entry name" value="HTH_DEOR_1"/>
    <property type="match status" value="1"/>
</dbReference>
<keyword evidence="3" id="KW-0804">Transcription</keyword>
<sequence length="278" mass="30315">MGDGREQPRNGPDERWTSSQRRDVIRERLLGAGSIRIEDLAGEFGVTVMTVHRDLNVLESEGWLRKVRGGAVLDPAAGIDTSVRHRLTQMSEAKEQIARCALRHVDDADAVMIDDSTTALALCRLLPGRGPMTVITNFLVAINTVADAPDLDLIALGGSYDSRYAAFHGLQVRDHIARLRADVLFMSTTAVLDGFLYHKSQETILIRHALMKSSGRRILMVDHTKFRRRAVHQLAALADFDVVIVDAGIPDDDLSAMEALGVNVEVAEPSAAGEVTGA</sequence>
<organism evidence="5">
    <name type="scientific">uncultured Solirubrobacteraceae bacterium</name>
    <dbReference type="NCBI Taxonomy" id="1162706"/>
    <lineage>
        <taxon>Bacteria</taxon>
        <taxon>Bacillati</taxon>
        <taxon>Actinomycetota</taxon>
        <taxon>Thermoleophilia</taxon>
        <taxon>Solirubrobacterales</taxon>
        <taxon>Solirubrobacteraceae</taxon>
        <taxon>environmental samples</taxon>
    </lineage>
</organism>
<protein>
    <submittedName>
        <fullName evidence="5">Glycerol-3-phosphate regulon repressor, DeoR family</fullName>
    </submittedName>
</protein>
<dbReference type="GO" id="GO:0003677">
    <property type="term" value="F:DNA binding"/>
    <property type="evidence" value="ECO:0007669"/>
    <property type="project" value="UniProtKB-KW"/>
</dbReference>
<dbReference type="PRINTS" id="PR00037">
    <property type="entry name" value="HTHLACR"/>
</dbReference>
<accession>A0A6J4T786</accession>
<evidence type="ECO:0000256" key="2">
    <source>
        <dbReference type="ARBA" id="ARBA00023125"/>
    </source>
</evidence>
<dbReference type="SUPFAM" id="SSF100950">
    <property type="entry name" value="NagB/RpiA/CoA transferase-like"/>
    <property type="match status" value="1"/>
</dbReference>
<dbReference type="SUPFAM" id="SSF46785">
    <property type="entry name" value="Winged helix' DNA-binding domain"/>
    <property type="match status" value="1"/>
</dbReference>
<dbReference type="AlphaFoldDB" id="A0A6J4T786"/>
<dbReference type="GO" id="GO:0003700">
    <property type="term" value="F:DNA-binding transcription factor activity"/>
    <property type="evidence" value="ECO:0007669"/>
    <property type="project" value="InterPro"/>
</dbReference>
<dbReference type="InterPro" id="IPR037171">
    <property type="entry name" value="NagB/RpiA_transferase-like"/>
</dbReference>
<keyword evidence="1" id="KW-0805">Transcription regulation</keyword>
<dbReference type="InterPro" id="IPR036388">
    <property type="entry name" value="WH-like_DNA-bd_sf"/>
</dbReference>
<evidence type="ECO:0000256" key="3">
    <source>
        <dbReference type="ARBA" id="ARBA00023163"/>
    </source>
</evidence>
<dbReference type="PANTHER" id="PTHR30363:SF44">
    <property type="entry name" value="AGA OPERON TRANSCRIPTIONAL REPRESSOR-RELATED"/>
    <property type="match status" value="1"/>
</dbReference>
<gene>
    <name evidence="5" type="ORF">AVDCRST_MAG69-2761</name>
</gene>
<reference evidence="5" key="1">
    <citation type="submission" date="2020-02" db="EMBL/GenBank/DDBJ databases">
        <authorList>
            <person name="Meier V. D."/>
        </authorList>
    </citation>
    <scope>NUCLEOTIDE SEQUENCE</scope>
    <source>
        <strain evidence="5">AVDCRST_MAG69</strain>
    </source>
</reference>
<dbReference type="InterPro" id="IPR001034">
    <property type="entry name" value="DeoR_HTH"/>
</dbReference>
<dbReference type="InterPro" id="IPR014036">
    <property type="entry name" value="DeoR-like_C"/>
</dbReference>
<keyword evidence="2" id="KW-0238">DNA-binding</keyword>
<feature type="domain" description="HTH deoR-type" evidence="4">
    <location>
        <begin position="18"/>
        <end position="73"/>
    </location>
</feature>
<dbReference type="InterPro" id="IPR050313">
    <property type="entry name" value="Carb_Metab_HTH_regulators"/>
</dbReference>
<name>A0A6J4T786_9ACTN</name>
<dbReference type="PROSITE" id="PS51000">
    <property type="entry name" value="HTH_DEOR_2"/>
    <property type="match status" value="1"/>
</dbReference>
<evidence type="ECO:0000256" key="1">
    <source>
        <dbReference type="ARBA" id="ARBA00023015"/>
    </source>
</evidence>
<dbReference type="InterPro" id="IPR036390">
    <property type="entry name" value="WH_DNA-bd_sf"/>
</dbReference>
<proteinExistence type="predicted"/>